<evidence type="ECO:0000313" key="2">
    <source>
        <dbReference type="EMBL" id="KAF2648776.1"/>
    </source>
</evidence>
<dbReference type="OrthoDB" id="5347061at2759"/>
<reference evidence="2" key="1">
    <citation type="journal article" date="2020" name="Stud. Mycol.">
        <title>101 Dothideomycetes genomes: a test case for predicting lifestyles and emergence of pathogens.</title>
        <authorList>
            <person name="Haridas S."/>
            <person name="Albert R."/>
            <person name="Binder M."/>
            <person name="Bloem J."/>
            <person name="Labutti K."/>
            <person name="Salamov A."/>
            <person name="Andreopoulos B."/>
            <person name="Baker S."/>
            <person name="Barry K."/>
            <person name="Bills G."/>
            <person name="Bluhm B."/>
            <person name="Cannon C."/>
            <person name="Castanera R."/>
            <person name="Culley D."/>
            <person name="Daum C."/>
            <person name="Ezra D."/>
            <person name="Gonzalez J."/>
            <person name="Henrissat B."/>
            <person name="Kuo A."/>
            <person name="Liang C."/>
            <person name="Lipzen A."/>
            <person name="Lutzoni F."/>
            <person name="Magnuson J."/>
            <person name="Mondo S."/>
            <person name="Nolan M."/>
            <person name="Ohm R."/>
            <person name="Pangilinan J."/>
            <person name="Park H.-J."/>
            <person name="Ramirez L."/>
            <person name="Alfaro M."/>
            <person name="Sun H."/>
            <person name="Tritt A."/>
            <person name="Yoshinaga Y."/>
            <person name="Zwiers L.-H."/>
            <person name="Turgeon B."/>
            <person name="Goodwin S."/>
            <person name="Spatafora J."/>
            <person name="Crous P."/>
            <person name="Grigoriev I."/>
        </authorList>
    </citation>
    <scope>NUCLEOTIDE SEQUENCE</scope>
    <source>
        <strain evidence="2">CBS 122681</strain>
    </source>
</reference>
<dbReference type="EMBL" id="MU004522">
    <property type="protein sequence ID" value="KAF2648776.1"/>
    <property type="molecule type" value="Genomic_DNA"/>
</dbReference>
<name>A0A6A6SLS6_9PLEO</name>
<dbReference type="Pfam" id="PF06985">
    <property type="entry name" value="HET"/>
    <property type="match status" value="1"/>
</dbReference>
<protein>
    <submittedName>
        <fullName evidence="2">HET-domain-containing protein</fullName>
    </submittedName>
</protein>
<dbReference type="InterPro" id="IPR010730">
    <property type="entry name" value="HET"/>
</dbReference>
<dbReference type="AlphaFoldDB" id="A0A6A6SLS6"/>
<evidence type="ECO:0000259" key="1">
    <source>
        <dbReference type="Pfam" id="PF06985"/>
    </source>
</evidence>
<evidence type="ECO:0000313" key="3">
    <source>
        <dbReference type="Proteomes" id="UP000799324"/>
    </source>
</evidence>
<organism evidence="2 3">
    <name type="scientific">Lophiostoma macrostomum CBS 122681</name>
    <dbReference type="NCBI Taxonomy" id="1314788"/>
    <lineage>
        <taxon>Eukaryota</taxon>
        <taxon>Fungi</taxon>
        <taxon>Dikarya</taxon>
        <taxon>Ascomycota</taxon>
        <taxon>Pezizomycotina</taxon>
        <taxon>Dothideomycetes</taxon>
        <taxon>Pleosporomycetidae</taxon>
        <taxon>Pleosporales</taxon>
        <taxon>Lophiostomataceae</taxon>
        <taxon>Lophiostoma</taxon>
    </lineage>
</organism>
<feature type="domain" description="Heterokaryon incompatibility" evidence="1">
    <location>
        <begin position="100"/>
        <end position="258"/>
    </location>
</feature>
<sequence length="560" mass="63520">MDRKSSWGNTLHIMIGGTIYKAFSLLSIYADPETPASEYLPSRPINRNPVQGMQTIRNWLRDCDENHSCVSMDLPRLPTRVLDVSAVPTVLTTHGERARYVTLSYCWGTSGKNLLLTEDTLEPFSTKGIESSQMPKTILDAITIVRELGLKYIWIDALCIIQQQQDRKDVKAEAPNMAEYYQNAYITLSAARAADCSEGFLDDRPLPLATPCAVAYSLYRGPEDTGQGAETIAYLSLPEALYASDRDPVNTRAWTFQESELSRRLLSFGETQFKFLCQELRQHENGERMHRAQRASLSKVLSSSNGMYTGTERDILRLWYQYVEDYSGRGMTDPEDKFAALAGVAKSFQDVLKCKYMFGLWENDLITGLLWRTHRTGPDQSGNYERWPHRAPSWSWGSIDGWFDATSSEREEASIGDSGIPRSHVLSHEGIGNFLDPIREDLMLPKAFELHLEGILRKAKAVSWSHFSDELLGTHTHFLVDTSLLDNSSTSAGVYVGRGTYDIASDEVVTELEMLRFTWDRGLMLERVGDKWYRRLGCFEVANNREGWYEDGRLQSIILI</sequence>
<dbReference type="Proteomes" id="UP000799324">
    <property type="component" value="Unassembled WGS sequence"/>
</dbReference>
<accession>A0A6A6SLS6</accession>
<dbReference type="PANTHER" id="PTHR33112:SF16">
    <property type="entry name" value="HETEROKARYON INCOMPATIBILITY DOMAIN-CONTAINING PROTEIN"/>
    <property type="match status" value="1"/>
</dbReference>
<dbReference type="PANTHER" id="PTHR33112">
    <property type="entry name" value="DOMAIN PROTEIN, PUTATIVE-RELATED"/>
    <property type="match status" value="1"/>
</dbReference>
<gene>
    <name evidence="2" type="ORF">K491DRAFT_698656</name>
</gene>
<keyword evidence="3" id="KW-1185">Reference proteome</keyword>
<proteinExistence type="predicted"/>